<dbReference type="EMBL" id="JBBBZM010000045">
    <property type="protein sequence ID" value="KAL0636719.1"/>
    <property type="molecule type" value="Genomic_DNA"/>
</dbReference>
<gene>
    <name evidence="3" type="ORF">Q9L58_004327</name>
</gene>
<keyword evidence="4" id="KW-1185">Reference proteome</keyword>
<comment type="caution">
    <text evidence="3">The sequence shown here is derived from an EMBL/GenBank/DDBJ whole genome shotgun (WGS) entry which is preliminary data.</text>
</comment>
<dbReference type="InterPro" id="IPR039131">
    <property type="entry name" value="NDUFAF1"/>
</dbReference>
<dbReference type="PANTHER" id="PTHR13194">
    <property type="entry name" value="COMPLEX I INTERMEDIATE-ASSOCIATED PROTEIN 30"/>
    <property type="match status" value="1"/>
</dbReference>
<dbReference type="Pfam" id="PF08547">
    <property type="entry name" value="CIA30"/>
    <property type="match status" value="1"/>
</dbReference>
<evidence type="ECO:0000259" key="2">
    <source>
        <dbReference type="Pfam" id="PF08547"/>
    </source>
</evidence>
<organism evidence="3 4">
    <name type="scientific">Discina gigas</name>
    <dbReference type="NCBI Taxonomy" id="1032678"/>
    <lineage>
        <taxon>Eukaryota</taxon>
        <taxon>Fungi</taxon>
        <taxon>Dikarya</taxon>
        <taxon>Ascomycota</taxon>
        <taxon>Pezizomycotina</taxon>
        <taxon>Pezizomycetes</taxon>
        <taxon>Pezizales</taxon>
        <taxon>Discinaceae</taxon>
        <taxon>Discina</taxon>
    </lineage>
</organism>
<dbReference type="PANTHER" id="PTHR13194:SF19">
    <property type="entry name" value="NAD(P)-BINDING ROSSMANN-FOLD SUPERFAMILY PROTEIN"/>
    <property type="match status" value="1"/>
</dbReference>
<evidence type="ECO:0000313" key="3">
    <source>
        <dbReference type="EMBL" id="KAL0636719.1"/>
    </source>
</evidence>
<sequence>MATRSTNLALFGGSKPWKSSEWTAQNDTLRGGSSVSHLIPSSNGTAIFSGNLDTTTLGSAGFASQRTTEDRVWDLSCFEGIEIVVGEDVAAGIVFSLAGIVFTLVLKDSLPPSNTDRGVMEESTISYETTFSPGVGERVYLPFVGFKAMYRGRAKEDAPPVNLANIKRFSLMVRSFFGTQSGPFQLTLVSISAVTPPGSL</sequence>
<evidence type="ECO:0000313" key="4">
    <source>
        <dbReference type="Proteomes" id="UP001447188"/>
    </source>
</evidence>
<dbReference type="InterPro" id="IPR008979">
    <property type="entry name" value="Galactose-bd-like_sf"/>
</dbReference>
<name>A0ABR3GLD2_9PEZI</name>
<protein>
    <recommendedName>
        <fullName evidence="2">NADH:ubiquinone oxidoreductase intermediate-associated protein 30 domain-containing protein</fullName>
    </recommendedName>
</protein>
<comment type="similarity">
    <text evidence="1">Belongs to the CIA30 family.</text>
</comment>
<dbReference type="Proteomes" id="UP001447188">
    <property type="component" value="Unassembled WGS sequence"/>
</dbReference>
<evidence type="ECO:0000256" key="1">
    <source>
        <dbReference type="ARBA" id="ARBA00007884"/>
    </source>
</evidence>
<dbReference type="InterPro" id="IPR013857">
    <property type="entry name" value="NADH-UbQ_OxRdtase-assoc_prot30"/>
</dbReference>
<reference evidence="3 4" key="1">
    <citation type="submission" date="2024-02" db="EMBL/GenBank/DDBJ databases">
        <title>Discinaceae phylogenomics.</title>
        <authorList>
            <person name="Dirks A.C."/>
            <person name="James T.Y."/>
        </authorList>
    </citation>
    <scope>NUCLEOTIDE SEQUENCE [LARGE SCALE GENOMIC DNA]</scope>
    <source>
        <strain evidence="3 4">ACD0624</strain>
    </source>
</reference>
<proteinExistence type="inferred from homology"/>
<accession>A0ABR3GLD2</accession>
<dbReference type="SUPFAM" id="SSF49785">
    <property type="entry name" value="Galactose-binding domain-like"/>
    <property type="match status" value="1"/>
</dbReference>
<feature type="domain" description="NADH:ubiquinone oxidoreductase intermediate-associated protein 30" evidence="2">
    <location>
        <begin position="17"/>
        <end position="187"/>
    </location>
</feature>